<dbReference type="Proteomes" id="UP000245884">
    <property type="component" value="Unassembled WGS sequence"/>
</dbReference>
<organism evidence="11 12">
    <name type="scientific">Jaminaea rosea</name>
    <dbReference type="NCBI Taxonomy" id="1569628"/>
    <lineage>
        <taxon>Eukaryota</taxon>
        <taxon>Fungi</taxon>
        <taxon>Dikarya</taxon>
        <taxon>Basidiomycota</taxon>
        <taxon>Ustilaginomycotina</taxon>
        <taxon>Exobasidiomycetes</taxon>
        <taxon>Microstromatales</taxon>
        <taxon>Microstromatales incertae sedis</taxon>
        <taxon>Jaminaea</taxon>
    </lineage>
</organism>
<comment type="similarity">
    <text evidence="2">Belongs to the cytidine and deoxycytidylate deaminase family.</text>
</comment>
<evidence type="ECO:0000256" key="5">
    <source>
        <dbReference type="ARBA" id="ARBA00022801"/>
    </source>
</evidence>
<accession>A0A316UXM3</accession>
<proteinExistence type="inferred from homology"/>
<evidence type="ECO:0000313" key="12">
    <source>
        <dbReference type="Proteomes" id="UP000245884"/>
    </source>
</evidence>
<evidence type="ECO:0000313" key="11">
    <source>
        <dbReference type="EMBL" id="PWN29744.1"/>
    </source>
</evidence>
<evidence type="ECO:0000256" key="8">
    <source>
        <dbReference type="ARBA" id="ARBA00041763"/>
    </source>
</evidence>
<dbReference type="PANTHER" id="PTHR11086:SF18">
    <property type="entry name" value="DEOXYCYTIDYLATE DEAMINASE"/>
    <property type="match status" value="1"/>
</dbReference>
<evidence type="ECO:0000256" key="3">
    <source>
        <dbReference type="ARBA" id="ARBA00022723"/>
    </source>
</evidence>
<feature type="domain" description="CMP/dCMP-type deaminase" evidence="10">
    <location>
        <begin position="158"/>
        <end position="292"/>
    </location>
</feature>
<dbReference type="InterPro" id="IPR002125">
    <property type="entry name" value="CMP_dCMP_dom"/>
</dbReference>
<dbReference type="SUPFAM" id="SSF52540">
    <property type="entry name" value="P-loop containing nucleoside triphosphate hydrolases"/>
    <property type="match status" value="1"/>
</dbReference>
<dbReference type="Gene3D" id="3.40.140.10">
    <property type="entry name" value="Cytidine Deaminase, domain 2"/>
    <property type="match status" value="1"/>
</dbReference>
<keyword evidence="12" id="KW-1185">Reference proteome</keyword>
<dbReference type="GO" id="GO:0005737">
    <property type="term" value="C:cytoplasm"/>
    <property type="evidence" value="ECO:0007669"/>
    <property type="project" value="TreeGrafter"/>
</dbReference>
<evidence type="ECO:0000256" key="7">
    <source>
        <dbReference type="ARBA" id="ARBA00038938"/>
    </source>
</evidence>
<evidence type="ECO:0000259" key="10">
    <source>
        <dbReference type="PROSITE" id="PS51747"/>
    </source>
</evidence>
<dbReference type="InterPro" id="IPR016192">
    <property type="entry name" value="APOBEC/CMP_deaminase_Zn-bd"/>
</dbReference>
<dbReference type="GO" id="GO:0009165">
    <property type="term" value="P:nucleotide biosynthetic process"/>
    <property type="evidence" value="ECO:0007669"/>
    <property type="project" value="UniProtKB-KW"/>
</dbReference>
<dbReference type="RefSeq" id="XP_025364356.1">
    <property type="nucleotide sequence ID" value="XM_025504311.1"/>
</dbReference>
<dbReference type="InterPro" id="IPR016193">
    <property type="entry name" value="Cytidine_deaminase-like"/>
</dbReference>
<evidence type="ECO:0000256" key="9">
    <source>
        <dbReference type="ARBA" id="ARBA00071582"/>
    </source>
</evidence>
<dbReference type="STRING" id="1569628.A0A316UXM3"/>
<sequence length="308" mass="33308">MLIALIGPPQSGKQTVADYLVSQHGFTLVCIPGRNSHRISQPSSPSSSSSSTYKPLSFDSPRSLLDHATAHWREKLVTLDLCTLADVQVGFDKRPFFLLVGIDAPLGRLAATGRLIPLLASLDFSTHLIVLNPFPSLSPLHAHLDTLDLPSPHRLRPSWDAYFLSLCSLASLRSNCMKRRVGAVLVSTSEKRVLSTGYNGTPRGLTNCADGGCKRCNDPLATGRGGANLTECFCLHAEENALLEVGRGLARGATLYCNTCPCMRCAVKIVQVGVDEVVYQLDYSVDHRSADIFTAAGVKIRKYGEAVK</sequence>
<comment type="cofactor">
    <cofactor evidence="1">
        <name>Zn(2+)</name>
        <dbReference type="ChEBI" id="CHEBI:29105"/>
    </cofactor>
</comment>
<keyword evidence="3" id="KW-0479">Metal-binding</keyword>
<evidence type="ECO:0000256" key="6">
    <source>
        <dbReference type="ARBA" id="ARBA00022833"/>
    </source>
</evidence>
<dbReference type="InterPro" id="IPR027417">
    <property type="entry name" value="P-loop_NTPase"/>
</dbReference>
<name>A0A316UXM3_9BASI</name>
<dbReference type="PROSITE" id="PS00903">
    <property type="entry name" value="CYT_DCMP_DEAMINASES_1"/>
    <property type="match status" value="1"/>
</dbReference>
<dbReference type="InterPro" id="IPR035105">
    <property type="entry name" value="Deoxycytidylate_deaminase_dom"/>
</dbReference>
<dbReference type="SUPFAM" id="SSF53927">
    <property type="entry name" value="Cytidine deaminase-like"/>
    <property type="match status" value="1"/>
</dbReference>
<dbReference type="GO" id="GO:0004132">
    <property type="term" value="F:dCMP deaminase activity"/>
    <property type="evidence" value="ECO:0007669"/>
    <property type="project" value="UniProtKB-EC"/>
</dbReference>
<evidence type="ECO:0000256" key="2">
    <source>
        <dbReference type="ARBA" id="ARBA00006576"/>
    </source>
</evidence>
<dbReference type="OrthoDB" id="6710946at2759"/>
<dbReference type="EMBL" id="KZ819663">
    <property type="protein sequence ID" value="PWN29744.1"/>
    <property type="molecule type" value="Genomic_DNA"/>
</dbReference>
<dbReference type="GeneID" id="37026134"/>
<dbReference type="EC" id="3.5.4.12" evidence="7"/>
<evidence type="ECO:0000256" key="4">
    <source>
        <dbReference type="ARBA" id="ARBA00022727"/>
    </source>
</evidence>
<dbReference type="Pfam" id="PF00383">
    <property type="entry name" value="dCMP_cyt_deam_1"/>
    <property type="match status" value="1"/>
</dbReference>
<gene>
    <name evidence="11" type="ORF">BDZ90DRAFT_217255</name>
</gene>
<protein>
    <recommendedName>
        <fullName evidence="9">Deoxycytidylate deaminase</fullName>
        <ecNumber evidence="7">3.5.4.12</ecNumber>
    </recommendedName>
    <alternativeName>
        <fullName evidence="8">dCMP deaminase</fullName>
    </alternativeName>
</protein>
<dbReference type="AlphaFoldDB" id="A0A316UXM3"/>
<keyword evidence="4" id="KW-0545">Nucleotide biosynthesis</keyword>
<keyword evidence="6" id="KW-0862">Zinc</keyword>
<dbReference type="InterPro" id="IPR015517">
    <property type="entry name" value="dCMP_deaminase-rel"/>
</dbReference>
<dbReference type="PROSITE" id="PS51747">
    <property type="entry name" value="CYT_DCMP_DEAMINASES_2"/>
    <property type="match status" value="1"/>
</dbReference>
<dbReference type="PANTHER" id="PTHR11086">
    <property type="entry name" value="DEOXYCYTIDYLATE DEAMINASE-RELATED"/>
    <property type="match status" value="1"/>
</dbReference>
<dbReference type="CDD" id="cd01286">
    <property type="entry name" value="deoxycytidylate_deaminase"/>
    <property type="match status" value="1"/>
</dbReference>
<dbReference type="GO" id="GO:0008270">
    <property type="term" value="F:zinc ion binding"/>
    <property type="evidence" value="ECO:0007669"/>
    <property type="project" value="InterPro"/>
</dbReference>
<dbReference type="FunFam" id="3.40.140.10:FF:000035">
    <property type="entry name" value="dCMP deaminase"/>
    <property type="match status" value="1"/>
</dbReference>
<evidence type="ECO:0000256" key="1">
    <source>
        <dbReference type="ARBA" id="ARBA00001947"/>
    </source>
</evidence>
<keyword evidence="5" id="KW-0378">Hydrolase</keyword>
<reference evidence="11 12" key="1">
    <citation type="journal article" date="2018" name="Mol. Biol. Evol.">
        <title>Broad Genomic Sampling Reveals a Smut Pathogenic Ancestry of the Fungal Clade Ustilaginomycotina.</title>
        <authorList>
            <person name="Kijpornyongpan T."/>
            <person name="Mondo S.J."/>
            <person name="Barry K."/>
            <person name="Sandor L."/>
            <person name="Lee J."/>
            <person name="Lipzen A."/>
            <person name="Pangilinan J."/>
            <person name="LaButti K."/>
            <person name="Hainaut M."/>
            <person name="Henrissat B."/>
            <person name="Grigoriev I.V."/>
            <person name="Spatafora J.W."/>
            <person name="Aime M.C."/>
        </authorList>
    </citation>
    <scope>NUCLEOTIDE SEQUENCE [LARGE SCALE GENOMIC DNA]</scope>
    <source>
        <strain evidence="11 12">MCA 5214</strain>
    </source>
</reference>